<dbReference type="eggNOG" id="COG0463">
    <property type="taxonomic scope" value="Bacteria"/>
</dbReference>
<organism evidence="2 3">
    <name type="scientific">Bacteroides stercorirosoris</name>
    <dbReference type="NCBI Taxonomy" id="871324"/>
    <lineage>
        <taxon>Bacteria</taxon>
        <taxon>Pseudomonadati</taxon>
        <taxon>Bacteroidota</taxon>
        <taxon>Bacteroidia</taxon>
        <taxon>Bacteroidales</taxon>
        <taxon>Bacteroidaceae</taxon>
        <taxon>Bacteroides</taxon>
    </lineage>
</organism>
<dbReference type="SUPFAM" id="SSF53448">
    <property type="entry name" value="Nucleotide-diphospho-sugar transferases"/>
    <property type="match status" value="1"/>
</dbReference>
<dbReference type="Gene3D" id="3.90.550.10">
    <property type="entry name" value="Spore Coat Polysaccharide Biosynthesis Protein SpsA, Chain A"/>
    <property type="match status" value="1"/>
</dbReference>
<keyword evidence="3" id="KW-1185">Reference proteome</keyword>
<evidence type="ECO:0000313" key="3">
    <source>
        <dbReference type="Proteomes" id="UP000184192"/>
    </source>
</evidence>
<dbReference type="RefSeq" id="WP_073313096.1">
    <property type="nucleotide sequence ID" value="NZ_FQZN01000007.1"/>
</dbReference>
<evidence type="ECO:0000313" key="2">
    <source>
        <dbReference type="EMBL" id="SHI74369.1"/>
    </source>
</evidence>
<dbReference type="GO" id="GO:0016758">
    <property type="term" value="F:hexosyltransferase activity"/>
    <property type="evidence" value="ECO:0007669"/>
    <property type="project" value="UniProtKB-ARBA"/>
</dbReference>
<protein>
    <submittedName>
        <fullName evidence="2">Glycosyltransferase involved in cell wall bisynthesis</fullName>
    </submittedName>
</protein>
<dbReference type="CDD" id="cd00761">
    <property type="entry name" value="Glyco_tranf_GTA_type"/>
    <property type="match status" value="1"/>
</dbReference>
<sequence length="304" mass="35388">MNPFISIIIPFFGAADKALLQRCVSSIREQGMEEGSYEIIIATDSKETTGGARNNGMRQAQGEYILFVDADDMLLPDTLLSCLPILKQYVPDILKFDFLRFSGRFPAGRDRLSESLLPYVEYPSGNDYMFSNNFLGVIWGHFFRRDYLEVNQVCFHETSYYDDEEFIAKAYFYSGKMIVTSWKGYAYYHSPSSLTQVFTEEECRRRIPAFKEMLLRLKVFESVSCPYALDLKSKALNRRIHFLTIDYIRQMRRNKCGIKEINQRLSILKQEGFLPLPNEGYSWKYRLVVPVINAYVCLFINKCS</sequence>
<accession>A0A1M6DMP6</accession>
<dbReference type="Pfam" id="PF00535">
    <property type="entry name" value="Glycos_transf_2"/>
    <property type="match status" value="1"/>
</dbReference>
<dbReference type="GeneID" id="92711567"/>
<evidence type="ECO:0000259" key="1">
    <source>
        <dbReference type="Pfam" id="PF00535"/>
    </source>
</evidence>
<dbReference type="InterPro" id="IPR029044">
    <property type="entry name" value="Nucleotide-diphossugar_trans"/>
</dbReference>
<dbReference type="PANTHER" id="PTHR22916">
    <property type="entry name" value="GLYCOSYLTRANSFERASE"/>
    <property type="match status" value="1"/>
</dbReference>
<name>A0A1M6DMP6_9BACE</name>
<feature type="domain" description="Glycosyltransferase 2-like" evidence="1">
    <location>
        <begin position="49"/>
        <end position="148"/>
    </location>
</feature>
<gene>
    <name evidence="2" type="ORF">SAMN05444350_10713</name>
</gene>
<dbReference type="EMBL" id="FQZN01000007">
    <property type="protein sequence ID" value="SHI74369.1"/>
    <property type="molecule type" value="Genomic_DNA"/>
</dbReference>
<dbReference type="InterPro" id="IPR001173">
    <property type="entry name" value="Glyco_trans_2-like"/>
</dbReference>
<reference evidence="3" key="1">
    <citation type="submission" date="2016-11" db="EMBL/GenBank/DDBJ databases">
        <authorList>
            <person name="Varghese N."/>
            <person name="Submissions S."/>
        </authorList>
    </citation>
    <scope>NUCLEOTIDE SEQUENCE [LARGE SCALE GENOMIC DNA]</scope>
    <source>
        <strain evidence="3">DSM 26884</strain>
    </source>
</reference>
<dbReference type="Proteomes" id="UP000184192">
    <property type="component" value="Unassembled WGS sequence"/>
</dbReference>
<proteinExistence type="predicted"/>
<dbReference type="AlphaFoldDB" id="A0A1M6DMP6"/>
<keyword evidence="2" id="KW-0808">Transferase</keyword>